<evidence type="ECO:0000256" key="5">
    <source>
        <dbReference type="ARBA" id="ARBA00023136"/>
    </source>
</evidence>
<protein>
    <submittedName>
        <fullName evidence="7">Flippase-like domain-containing protein</fullName>
    </submittedName>
</protein>
<evidence type="ECO:0000313" key="8">
    <source>
        <dbReference type="Proteomes" id="UP001430990"/>
    </source>
</evidence>
<feature type="transmembrane region" description="Helical" evidence="6">
    <location>
        <begin position="206"/>
        <end position="226"/>
    </location>
</feature>
<evidence type="ECO:0000256" key="2">
    <source>
        <dbReference type="ARBA" id="ARBA00022475"/>
    </source>
</evidence>
<sequence>MRRILLSTAKILISGALLYLALRKVDLSELFSRLTATSLLWIAMAIAVTFLQIFVGVVRWREVSAECGAPLELGRAMRYNVIGAFFNQTLPSAIGGDAVRLWLVARAGAGWRAATYSIFVDRAIGLVALAIVVVASLPWSYELITDPHGRSALLLVDFAALAGGVGFLIFGALKWSWLKTWWATHHIHACAVIANRVIFNAKRGPIVAILSLLVHVLAVVIAWCVVRSIAAPVSFGQTFLLIPPIMLITLMPISIAGWGVREATMGLAFGFAGLSANEGVNVSLLFGAVLFIVGAIGGLVWILSAEKAAKGSAPLGVPE</sequence>
<keyword evidence="8" id="KW-1185">Reference proteome</keyword>
<keyword evidence="4 6" id="KW-1133">Transmembrane helix</keyword>
<feature type="transmembrane region" description="Helical" evidence="6">
    <location>
        <begin position="280"/>
        <end position="303"/>
    </location>
</feature>
<gene>
    <name evidence="7" type="ORF">BjapCC829_31145</name>
</gene>
<proteinExistence type="predicted"/>
<feature type="transmembrane region" description="Helical" evidence="6">
    <location>
        <begin position="123"/>
        <end position="141"/>
    </location>
</feature>
<feature type="transmembrane region" description="Helical" evidence="6">
    <location>
        <begin position="238"/>
        <end position="260"/>
    </location>
</feature>
<dbReference type="Pfam" id="PF03706">
    <property type="entry name" value="LPG_synthase_TM"/>
    <property type="match status" value="1"/>
</dbReference>
<evidence type="ECO:0000256" key="3">
    <source>
        <dbReference type="ARBA" id="ARBA00022692"/>
    </source>
</evidence>
<keyword evidence="3 6" id="KW-0812">Transmembrane</keyword>
<dbReference type="InterPro" id="IPR022791">
    <property type="entry name" value="L-PG_synthase/AglD"/>
</dbReference>
<evidence type="ECO:0000256" key="1">
    <source>
        <dbReference type="ARBA" id="ARBA00004651"/>
    </source>
</evidence>
<dbReference type="EMBL" id="CP088100">
    <property type="protein sequence ID" value="UFW84380.1"/>
    <property type="molecule type" value="Genomic_DNA"/>
</dbReference>
<organism evidence="7 8">
    <name type="scientific">Bradyrhizobium barranii</name>
    <dbReference type="NCBI Taxonomy" id="2992140"/>
    <lineage>
        <taxon>Bacteria</taxon>
        <taxon>Pseudomonadati</taxon>
        <taxon>Pseudomonadota</taxon>
        <taxon>Alphaproteobacteria</taxon>
        <taxon>Hyphomicrobiales</taxon>
        <taxon>Nitrobacteraceae</taxon>
        <taxon>Bradyrhizobium</taxon>
    </lineage>
</organism>
<feature type="transmembrane region" description="Helical" evidence="6">
    <location>
        <begin position="39"/>
        <end position="58"/>
    </location>
</feature>
<evidence type="ECO:0000256" key="4">
    <source>
        <dbReference type="ARBA" id="ARBA00022989"/>
    </source>
</evidence>
<dbReference type="Proteomes" id="UP001430990">
    <property type="component" value="Chromosome"/>
</dbReference>
<evidence type="ECO:0000256" key="6">
    <source>
        <dbReference type="SAM" id="Phobius"/>
    </source>
</evidence>
<keyword evidence="5 6" id="KW-0472">Membrane</keyword>
<accession>A0ABY3QEU5</accession>
<comment type="subcellular location">
    <subcellularLocation>
        <location evidence="1">Cell membrane</location>
        <topology evidence="1">Multi-pass membrane protein</topology>
    </subcellularLocation>
</comment>
<name>A0ABY3QEU5_9BRAD</name>
<feature type="transmembrane region" description="Helical" evidence="6">
    <location>
        <begin position="79"/>
        <end position="103"/>
    </location>
</feature>
<dbReference type="PANTHER" id="PTHR40277:SF1">
    <property type="entry name" value="BLL5419 PROTEIN"/>
    <property type="match status" value="1"/>
</dbReference>
<feature type="transmembrane region" description="Helical" evidence="6">
    <location>
        <begin position="153"/>
        <end position="173"/>
    </location>
</feature>
<keyword evidence="2" id="KW-1003">Cell membrane</keyword>
<dbReference type="PANTHER" id="PTHR40277">
    <property type="entry name" value="BLL5419 PROTEIN"/>
    <property type="match status" value="1"/>
</dbReference>
<dbReference type="RefSeq" id="WP_231142361.1">
    <property type="nucleotide sequence ID" value="NZ_CP088100.1"/>
</dbReference>
<reference evidence="7" key="1">
    <citation type="submission" date="2021-11" db="EMBL/GenBank/DDBJ databases">
        <title>Australian commercial rhizobial inoculants.</title>
        <authorList>
            <person name="Kohlmeier M.G."/>
            <person name="O'Hara G.W."/>
            <person name="Colombi E."/>
            <person name="Ramsay J.P."/>
            <person name="Terpolilli J."/>
        </authorList>
    </citation>
    <scope>NUCLEOTIDE SEQUENCE</scope>
    <source>
        <strain evidence="7">CC829</strain>
    </source>
</reference>
<evidence type="ECO:0000313" key="7">
    <source>
        <dbReference type="EMBL" id="UFW84380.1"/>
    </source>
</evidence>